<evidence type="ECO:0000259" key="2">
    <source>
        <dbReference type="Pfam" id="PF00326"/>
    </source>
</evidence>
<proteinExistence type="predicted"/>
<reference evidence="3" key="1">
    <citation type="submission" date="2018-02" db="EMBL/GenBank/DDBJ databases">
        <title>Rhizophora mucronata_Transcriptome.</title>
        <authorList>
            <person name="Meera S.P."/>
            <person name="Sreeshan A."/>
            <person name="Augustine A."/>
        </authorList>
    </citation>
    <scope>NUCLEOTIDE SEQUENCE</scope>
    <source>
        <tissue evidence="3">Leaf</tissue>
    </source>
</reference>
<accession>A0A2P2MVA9</accession>
<dbReference type="InterPro" id="IPR029058">
    <property type="entry name" value="AB_hydrolase_fold"/>
</dbReference>
<dbReference type="AlphaFoldDB" id="A0A2P2MVA9"/>
<dbReference type="EMBL" id="GGEC01053675">
    <property type="protein sequence ID" value="MBX34159.1"/>
    <property type="molecule type" value="Transcribed_RNA"/>
</dbReference>
<dbReference type="PANTHER" id="PTHR48081:SF33">
    <property type="entry name" value="KYNURENINE FORMAMIDASE"/>
    <property type="match status" value="1"/>
</dbReference>
<evidence type="ECO:0000256" key="1">
    <source>
        <dbReference type="ARBA" id="ARBA00022801"/>
    </source>
</evidence>
<name>A0A2P2MVA9_RHIMU</name>
<sequence>MGQSAGAHISSCALLEQAIKEAKQGESISWSVTQIKAYFGLSGGYNLLQLVDHFDSRGLYRSLFLSIMEGEESLHRFSPEVRIQEPGIRDAVSLLPPIMLFHGTSDNSIPAASSKEFLETLQRLGAHAELILFDGKNHTDLFLQVSTHFDVPMVIIGSLAPREKNIHRAFLLICCPIALLHMLEE</sequence>
<dbReference type="PANTHER" id="PTHR48081">
    <property type="entry name" value="AB HYDROLASE SUPERFAMILY PROTEIN C4A8.06C"/>
    <property type="match status" value="1"/>
</dbReference>
<feature type="domain" description="Peptidase S9 prolyl oligopeptidase catalytic" evidence="2">
    <location>
        <begin position="93"/>
        <end position="138"/>
    </location>
</feature>
<dbReference type="SUPFAM" id="SSF53474">
    <property type="entry name" value="alpha/beta-Hydrolases"/>
    <property type="match status" value="1"/>
</dbReference>
<organism evidence="3">
    <name type="scientific">Rhizophora mucronata</name>
    <name type="common">Asiatic mangrove</name>
    <dbReference type="NCBI Taxonomy" id="61149"/>
    <lineage>
        <taxon>Eukaryota</taxon>
        <taxon>Viridiplantae</taxon>
        <taxon>Streptophyta</taxon>
        <taxon>Embryophyta</taxon>
        <taxon>Tracheophyta</taxon>
        <taxon>Spermatophyta</taxon>
        <taxon>Magnoliopsida</taxon>
        <taxon>eudicotyledons</taxon>
        <taxon>Gunneridae</taxon>
        <taxon>Pentapetalae</taxon>
        <taxon>rosids</taxon>
        <taxon>fabids</taxon>
        <taxon>Malpighiales</taxon>
        <taxon>Rhizophoraceae</taxon>
        <taxon>Rhizophora</taxon>
    </lineage>
</organism>
<protein>
    <submittedName>
        <fullName evidence="3">Putative isoprenylcysteine alpha-carbonyl methylesterase ICMEL2 isoform X1</fullName>
    </submittedName>
</protein>
<dbReference type="Gene3D" id="3.40.50.1820">
    <property type="entry name" value="alpha/beta hydrolase"/>
    <property type="match status" value="1"/>
</dbReference>
<keyword evidence="1" id="KW-0378">Hydrolase</keyword>
<dbReference type="InterPro" id="IPR001375">
    <property type="entry name" value="Peptidase_S9_cat"/>
</dbReference>
<dbReference type="GO" id="GO:0006508">
    <property type="term" value="P:proteolysis"/>
    <property type="evidence" value="ECO:0007669"/>
    <property type="project" value="InterPro"/>
</dbReference>
<evidence type="ECO:0000313" key="3">
    <source>
        <dbReference type="EMBL" id="MBX34159.1"/>
    </source>
</evidence>
<dbReference type="InterPro" id="IPR050300">
    <property type="entry name" value="GDXG_lipolytic_enzyme"/>
</dbReference>
<dbReference type="GO" id="GO:0008236">
    <property type="term" value="F:serine-type peptidase activity"/>
    <property type="evidence" value="ECO:0007669"/>
    <property type="project" value="InterPro"/>
</dbReference>
<dbReference type="Pfam" id="PF00326">
    <property type="entry name" value="Peptidase_S9"/>
    <property type="match status" value="1"/>
</dbReference>